<organism evidence="3 4">
    <name type="scientific">Gryllotalpicola protaetiae</name>
    <dbReference type="NCBI Taxonomy" id="2419771"/>
    <lineage>
        <taxon>Bacteria</taxon>
        <taxon>Bacillati</taxon>
        <taxon>Actinomycetota</taxon>
        <taxon>Actinomycetes</taxon>
        <taxon>Micrococcales</taxon>
        <taxon>Microbacteriaceae</taxon>
        <taxon>Gryllotalpicola</taxon>
    </lineage>
</organism>
<evidence type="ECO:0000313" key="4">
    <source>
        <dbReference type="Proteomes" id="UP000275069"/>
    </source>
</evidence>
<gene>
    <name evidence="3" type="ORF">D7I44_10290</name>
</gene>
<evidence type="ECO:0000259" key="2">
    <source>
        <dbReference type="SMART" id="SM00382"/>
    </source>
</evidence>
<dbReference type="Pfam" id="PF13604">
    <property type="entry name" value="AAA_30"/>
    <property type="match status" value="1"/>
</dbReference>
<dbReference type="Pfam" id="PF08751">
    <property type="entry name" value="TrwC"/>
    <property type="match status" value="1"/>
</dbReference>
<reference evidence="3 4" key="1">
    <citation type="submission" date="2018-09" db="EMBL/GenBank/DDBJ databases">
        <title>Genome sequencing of strain 2DFW10M-5.</title>
        <authorList>
            <person name="Heo J."/>
            <person name="Kim S.-J."/>
            <person name="Kwon S.-W."/>
        </authorList>
    </citation>
    <scope>NUCLEOTIDE SEQUENCE [LARGE SCALE GENOMIC DNA]</scope>
    <source>
        <strain evidence="3 4">2DFW10M-5</strain>
    </source>
</reference>
<sequence length="892" mass="96368">MAYAFGGVCDSTLTARTAEGVLAAADYADAVMTRYVVEHGTIRDDLLTRPQLLDWIDGNDPLTGEPRGTRFESPTADLILDATINAPKSFSIAAMLDRELAAAYEDLQDRLRDRIIKLWQVELNSRRGHAGAIREDLARIEVVELKHERSRSLDPHKHRHLWLNVKVQGEDGRWSNLDTRVALRFQNVINAEGDLAARTDPAWLTALAAKGFTLNDDGEIEQLAHLVRPLSKRAAQIEANKAERTRWWKERHPGQEPSRTVLDQIDRWAWAARRPDKPGRLDEDEWAARIRRELTEADRGLNKARPAAGIRQLAIADLDLDLLAAKAIVDADARSTGTGGRFSIMDVRAGAIRAVAASGTVADRVELDALLSAVVRSAVKTHTVTLLSEPDIPAHVKRLMGTNTAVLKATLARRVEALSTPGIPLNLESIRLIAGVLDPARALDLNQADAASAIAGTARSVAISGPAGTGKTTMLKVAIAALRRQGRNTIIVAPTKKAAAVAGRETGSASSSLHQLLHDYGWRWAADEAGATKWTRLQPGDTDPQSGAVYGGPTIAIRPTDRIVVDEAGMLDLEAASALVDVLEQTGAGVAVVGDELQALPVGHSGAMALFWSRAANQVELSTIHRYSDPTWADLTMRLRDPRGADEAAAVAKELVTTGHVKLANNDVEAQQAMTDAWFESRRRGESLALVAATHSEAQVISEAIQMRRLETGELRAEHSTAGQGGQAIFIGDVVQTRRNDRTSDVQNRQNWVVKAISRDHVTLASTSDSLEPRKITHDYAAAHLHLGYATTAHGIQGETTDRSLVGPGVDAAGLYVGLTRGKRDNTVVLVAPSGASARAQLAEMMQRQVIEETMDKSRAAAQNELSRAARAHQGSEPTVLPTRGNGGLSLR</sequence>
<dbReference type="AlphaFoldDB" id="A0A387BRP1"/>
<keyword evidence="4" id="KW-1185">Reference proteome</keyword>
<dbReference type="KEGG" id="gry:D7I44_10290"/>
<accession>A0A387BRP1</accession>
<dbReference type="InterPro" id="IPR003593">
    <property type="entry name" value="AAA+_ATPase"/>
</dbReference>
<name>A0A387BRP1_9MICO</name>
<evidence type="ECO:0000313" key="3">
    <source>
        <dbReference type="EMBL" id="AYG05368.1"/>
    </source>
</evidence>
<dbReference type="SMART" id="SM00382">
    <property type="entry name" value="AAA"/>
    <property type="match status" value="1"/>
</dbReference>
<evidence type="ECO:0000256" key="1">
    <source>
        <dbReference type="SAM" id="MobiDB-lite"/>
    </source>
</evidence>
<dbReference type="EMBL" id="CP032624">
    <property type="protein sequence ID" value="AYG05368.1"/>
    <property type="molecule type" value="Genomic_DNA"/>
</dbReference>
<protein>
    <recommendedName>
        <fullName evidence="2">AAA+ ATPase domain-containing protein</fullName>
    </recommendedName>
</protein>
<dbReference type="SUPFAM" id="SSF52540">
    <property type="entry name" value="P-loop containing nucleoside triphosphate hydrolases"/>
    <property type="match status" value="1"/>
</dbReference>
<feature type="domain" description="AAA+ ATPase" evidence="2">
    <location>
        <begin position="457"/>
        <end position="711"/>
    </location>
</feature>
<proteinExistence type="predicted"/>
<dbReference type="OrthoDB" id="4524286at2"/>
<dbReference type="SUPFAM" id="SSF55464">
    <property type="entry name" value="Origin of replication-binding domain, RBD-like"/>
    <property type="match status" value="1"/>
</dbReference>
<dbReference type="Proteomes" id="UP000275069">
    <property type="component" value="Chromosome"/>
</dbReference>
<dbReference type="Gene3D" id="3.40.50.300">
    <property type="entry name" value="P-loop containing nucleotide triphosphate hydrolases"/>
    <property type="match status" value="1"/>
</dbReference>
<dbReference type="InterPro" id="IPR014862">
    <property type="entry name" value="TrwC"/>
</dbReference>
<dbReference type="InterPro" id="IPR027417">
    <property type="entry name" value="P-loop_NTPase"/>
</dbReference>
<feature type="region of interest" description="Disordered" evidence="1">
    <location>
        <begin position="856"/>
        <end position="892"/>
    </location>
</feature>